<dbReference type="SMART" id="SM00245">
    <property type="entry name" value="TSPc"/>
    <property type="match status" value="1"/>
</dbReference>
<dbReference type="NCBIfam" id="TIGR00225">
    <property type="entry name" value="prc"/>
    <property type="match status" value="1"/>
</dbReference>
<evidence type="ECO:0000256" key="5">
    <source>
        <dbReference type="RuleBase" id="RU004404"/>
    </source>
</evidence>
<dbReference type="PROSITE" id="PS50106">
    <property type="entry name" value="PDZ"/>
    <property type="match status" value="1"/>
</dbReference>
<dbReference type="EMBL" id="PEYC01000018">
    <property type="protein sequence ID" value="PIS40233.1"/>
    <property type="molecule type" value="Genomic_DNA"/>
</dbReference>
<dbReference type="Pfam" id="PF03572">
    <property type="entry name" value="Peptidase_S41"/>
    <property type="match status" value="1"/>
</dbReference>
<dbReference type="Gene3D" id="3.30.750.44">
    <property type="match status" value="1"/>
</dbReference>
<organism evidence="7 8">
    <name type="scientific">Candidatus Nealsonbacteria bacterium CG08_land_8_20_14_0_20_36_22</name>
    <dbReference type="NCBI Taxonomy" id="1974704"/>
    <lineage>
        <taxon>Bacteria</taxon>
        <taxon>Candidatus Nealsoniibacteriota</taxon>
    </lineage>
</organism>
<evidence type="ECO:0000256" key="2">
    <source>
        <dbReference type="ARBA" id="ARBA00022670"/>
    </source>
</evidence>
<dbReference type="InterPro" id="IPR004447">
    <property type="entry name" value="Peptidase_S41A"/>
</dbReference>
<dbReference type="PANTHER" id="PTHR32060:SF30">
    <property type="entry name" value="CARBOXY-TERMINAL PROCESSING PROTEASE CTPA"/>
    <property type="match status" value="1"/>
</dbReference>
<comment type="similarity">
    <text evidence="1 5">Belongs to the peptidase S41A family.</text>
</comment>
<gene>
    <name evidence="7" type="ORF">COT32_00820</name>
</gene>
<evidence type="ECO:0000256" key="3">
    <source>
        <dbReference type="ARBA" id="ARBA00022801"/>
    </source>
</evidence>
<dbReference type="Proteomes" id="UP000231472">
    <property type="component" value="Unassembled WGS sequence"/>
</dbReference>
<evidence type="ECO:0000259" key="6">
    <source>
        <dbReference type="PROSITE" id="PS50106"/>
    </source>
</evidence>
<dbReference type="InterPro" id="IPR029045">
    <property type="entry name" value="ClpP/crotonase-like_dom_sf"/>
</dbReference>
<dbReference type="FunFam" id="2.30.42.10:FF:000063">
    <property type="entry name" value="Peptidase, S41 family"/>
    <property type="match status" value="1"/>
</dbReference>
<dbReference type="InterPro" id="IPR036034">
    <property type="entry name" value="PDZ_sf"/>
</dbReference>
<dbReference type="GO" id="GO:0004175">
    <property type="term" value="F:endopeptidase activity"/>
    <property type="evidence" value="ECO:0007669"/>
    <property type="project" value="TreeGrafter"/>
</dbReference>
<dbReference type="InterPro" id="IPR005151">
    <property type="entry name" value="Tail-specific_protease"/>
</dbReference>
<keyword evidence="4 5" id="KW-0720">Serine protease</keyword>
<proteinExistence type="inferred from homology"/>
<dbReference type="SUPFAM" id="SSF50156">
    <property type="entry name" value="PDZ domain-like"/>
    <property type="match status" value="1"/>
</dbReference>
<dbReference type="InterPro" id="IPR041489">
    <property type="entry name" value="PDZ_6"/>
</dbReference>
<reference evidence="8" key="1">
    <citation type="submission" date="2017-09" db="EMBL/GenBank/DDBJ databases">
        <title>Depth-based differentiation of microbial function through sediment-hosted aquifers and enrichment of novel symbionts in the deep terrestrial subsurface.</title>
        <authorList>
            <person name="Probst A.J."/>
            <person name="Ladd B."/>
            <person name="Jarett J.K."/>
            <person name="Geller-Mcgrath D.E."/>
            <person name="Sieber C.M.K."/>
            <person name="Emerson J.B."/>
            <person name="Anantharaman K."/>
            <person name="Thomas B.C."/>
            <person name="Malmstrom R."/>
            <person name="Stieglmeier M."/>
            <person name="Klingl A."/>
            <person name="Woyke T."/>
            <person name="Ryan C.M."/>
            <person name="Banfield J.F."/>
        </authorList>
    </citation>
    <scope>NUCLEOTIDE SEQUENCE [LARGE SCALE GENOMIC DNA]</scope>
</reference>
<evidence type="ECO:0000256" key="1">
    <source>
        <dbReference type="ARBA" id="ARBA00009179"/>
    </source>
</evidence>
<dbReference type="SMART" id="SM00228">
    <property type="entry name" value="PDZ"/>
    <property type="match status" value="1"/>
</dbReference>
<evidence type="ECO:0000256" key="4">
    <source>
        <dbReference type="ARBA" id="ARBA00022825"/>
    </source>
</evidence>
<dbReference type="AlphaFoldDB" id="A0A2H0YR57"/>
<dbReference type="Gene3D" id="3.90.226.10">
    <property type="entry name" value="2-enoyl-CoA Hydratase, Chain A, domain 1"/>
    <property type="match status" value="1"/>
</dbReference>
<dbReference type="GO" id="GO:0006508">
    <property type="term" value="P:proteolysis"/>
    <property type="evidence" value="ECO:0007669"/>
    <property type="project" value="UniProtKB-KW"/>
</dbReference>
<dbReference type="GO" id="GO:0030288">
    <property type="term" value="C:outer membrane-bounded periplasmic space"/>
    <property type="evidence" value="ECO:0007669"/>
    <property type="project" value="TreeGrafter"/>
</dbReference>
<dbReference type="CDD" id="cd07560">
    <property type="entry name" value="Peptidase_S41_CPP"/>
    <property type="match status" value="1"/>
</dbReference>
<evidence type="ECO:0000313" key="7">
    <source>
        <dbReference type="EMBL" id="PIS40233.1"/>
    </source>
</evidence>
<sequence length="391" mass="44020">MRRNFTFIFLIISLGFGFLFGFLVGKSSVVCSICPPENVDFSILWETWKKLEENYVAPKALDAQKMIYGAVSGMIKSLEDPYTIFFNPEEAKTFLEDVSGRFEGVGMEIGIKKGQLQVIAPLEETPAQKAGLRAGDKILKIDDNSTVDLSTEKAVSLIRGPKGTKVTLTILRENWQEPKDFIIFRDIINVPSLKWELKDENIIYIKLYHFSEKVDWDFKEAAYEILNSPAKKIILDLRNNPGGYLERAQDIAGWFLEKGQIVVIEDFGEKKEQIIYRSEGNSKFSNYPLVILINQGSASAAEILASALRDNRGIKIIGETSFGKGSVQQLENLKDGSSLKITVANWLTPKGDLITDKGLEPDIKVEMTEEDYEQDKDPQLDKALEIIKGME</sequence>
<dbReference type="Gene3D" id="2.30.42.10">
    <property type="match status" value="1"/>
</dbReference>
<dbReference type="GO" id="GO:0008236">
    <property type="term" value="F:serine-type peptidase activity"/>
    <property type="evidence" value="ECO:0007669"/>
    <property type="project" value="UniProtKB-KW"/>
</dbReference>
<dbReference type="Pfam" id="PF22694">
    <property type="entry name" value="CtpB_N-like"/>
    <property type="match status" value="1"/>
</dbReference>
<protein>
    <recommendedName>
        <fullName evidence="6">PDZ domain-containing protein</fullName>
    </recommendedName>
</protein>
<evidence type="ECO:0000313" key="8">
    <source>
        <dbReference type="Proteomes" id="UP000231472"/>
    </source>
</evidence>
<keyword evidence="3 5" id="KW-0378">Hydrolase</keyword>
<dbReference type="GO" id="GO:0007165">
    <property type="term" value="P:signal transduction"/>
    <property type="evidence" value="ECO:0007669"/>
    <property type="project" value="TreeGrafter"/>
</dbReference>
<keyword evidence="2 5" id="KW-0645">Protease</keyword>
<dbReference type="InterPro" id="IPR055210">
    <property type="entry name" value="CtpA/B_N"/>
</dbReference>
<dbReference type="InterPro" id="IPR001478">
    <property type="entry name" value="PDZ"/>
</dbReference>
<name>A0A2H0YR57_9BACT</name>
<comment type="caution">
    <text evidence="7">The sequence shown here is derived from an EMBL/GenBank/DDBJ whole genome shotgun (WGS) entry which is preliminary data.</text>
</comment>
<dbReference type="SUPFAM" id="SSF52096">
    <property type="entry name" value="ClpP/crotonase"/>
    <property type="match status" value="1"/>
</dbReference>
<dbReference type="PANTHER" id="PTHR32060">
    <property type="entry name" value="TAIL-SPECIFIC PROTEASE"/>
    <property type="match status" value="1"/>
</dbReference>
<dbReference type="Pfam" id="PF17820">
    <property type="entry name" value="PDZ_6"/>
    <property type="match status" value="1"/>
</dbReference>
<accession>A0A2H0YR57</accession>
<dbReference type="CDD" id="cd06782">
    <property type="entry name" value="cpPDZ_CPP-like"/>
    <property type="match status" value="1"/>
</dbReference>
<feature type="domain" description="PDZ" evidence="6">
    <location>
        <begin position="91"/>
        <end position="159"/>
    </location>
</feature>